<dbReference type="EMBL" id="OB660699">
    <property type="protein sequence ID" value="CAD7225942.1"/>
    <property type="molecule type" value="Genomic_DNA"/>
</dbReference>
<organism evidence="2">
    <name type="scientific">Cyprideis torosa</name>
    <dbReference type="NCBI Taxonomy" id="163714"/>
    <lineage>
        <taxon>Eukaryota</taxon>
        <taxon>Metazoa</taxon>
        <taxon>Ecdysozoa</taxon>
        <taxon>Arthropoda</taxon>
        <taxon>Crustacea</taxon>
        <taxon>Oligostraca</taxon>
        <taxon>Ostracoda</taxon>
        <taxon>Podocopa</taxon>
        <taxon>Podocopida</taxon>
        <taxon>Cytherocopina</taxon>
        <taxon>Cytheroidea</taxon>
        <taxon>Cytherideidae</taxon>
        <taxon>Cyprideis</taxon>
    </lineage>
</organism>
<accession>A0A7R8ZMZ0</accession>
<dbReference type="AlphaFoldDB" id="A0A7R8ZMZ0"/>
<reference evidence="2" key="1">
    <citation type="submission" date="2020-11" db="EMBL/GenBank/DDBJ databases">
        <authorList>
            <person name="Tran Van P."/>
        </authorList>
    </citation>
    <scope>NUCLEOTIDE SEQUENCE</scope>
</reference>
<feature type="region of interest" description="Disordered" evidence="1">
    <location>
        <begin position="77"/>
        <end position="105"/>
    </location>
</feature>
<evidence type="ECO:0000256" key="1">
    <source>
        <dbReference type="SAM" id="MobiDB-lite"/>
    </source>
</evidence>
<protein>
    <submittedName>
        <fullName evidence="2">Uncharacterized protein</fullName>
    </submittedName>
</protein>
<proteinExistence type="predicted"/>
<name>A0A7R8ZMZ0_9CRUS</name>
<gene>
    <name evidence="2" type="ORF">CTOB1V02_LOCUS3870</name>
</gene>
<feature type="region of interest" description="Disordered" evidence="1">
    <location>
        <begin position="153"/>
        <end position="178"/>
    </location>
</feature>
<evidence type="ECO:0000313" key="2">
    <source>
        <dbReference type="EMBL" id="CAD7225942.1"/>
    </source>
</evidence>
<sequence length="559" mass="64718">MDLWSPKLLVFCSISLHRADHVFFSGLPVRDDPEDLLAVEAENLEYGTRLPSSRVARDLHRRKSSGIYDSREWPTLRTHDEESDEGLERFLSGGRRTGVDTSPTNRRLRSLTTSGRFVTDFKDLENRTHLRINQTTRSTGRHLRWTFTVNQIPQMVPQPSSESPPTPAEDRNSSRHLNLADFNPPLNQDYSLHQRHNRLYSQEFNQTLSNLDNLDSNAILNNNTCIHQTSDLNQNFNKRRLNNLGLNNQDFNNLINNWTTRLLINSPGHQSLPETFNHLRHNQLPMTLGPNLISNSLAFKHLLDNLNSSHPFSSPDSSHLLNNLDFSHLLNNLDFSHLPNNLDFSHLLNNLDFSHLPNNLDFSHLLNNLDFSHLLSNNRDSSTLEVNNLRIQRRLKKLTSGGHRKTECRCHLRDQVKLHESPSNPRHLGLRSRLLSRSTIRSGNLLLVTGPQIPKRRLWKCNVHRKDSATRSKEVNRTCLIRRCTEFRPVRTEMFQKLLMKAEISPNIHRTQNYKSLLINDVNNSLQPLETLRILSNLRHPSVNRRLGMVFHTANRINH</sequence>